<evidence type="ECO:0000256" key="1">
    <source>
        <dbReference type="SAM" id="Phobius"/>
    </source>
</evidence>
<proteinExistence type="predicted"/>
<dbReference type="Proteomes" id="UP000494216">
    <property type="component" value="Unassembled WGS sequence"/>
</dbReference>
<reference evidence="2 3" key="1">
    <citation type="submission" date="2020-02" db="EMBL/GenBank/DDBJ databases">
        <authorList>
            <person name="Hogendoorn C."/>
        </authorList>
    </citation>
    <scope>NUCLEOTIDE SEQUENCE [LARGE SCALE GENOMIC DNA]</scope>
    <source>
        <strain evidence="2">METHB21</strain>
    </source>
</reference>
<evidence type="ECO:0000313" key="2">
    <source>
        <dbReference type="EMBL" id="CAA9891463.1"/>
    </source>
</evidence>
<dbReference type="EMBL" id="CADCXN010000071">
    <property type="protein sequence ID" value="CAA9891463.1"/>
    <property type="molecule type" value="Genomic_DNA"/>
</dbReference>
<keyword evidence="3" id="KW-1185">Reference proteome</keyword>
<protein>
    <submittedName>
        <fullName evidence="2">Cytochrome c oxidase caa3-type protein</fullName>
    </submittedName>
</protein>
<organism evidence="2 3">
    <name type="scientific">Candidatus Methylobacter favarea</name>
    <dbReference type="NCBI Taxonomy" id="2707345"/>
    <lineage>
        <taxon>Bacteria</taxon>
        <taxon>Pseudomonadati</taxon>
        <taxon>Pseudomonadota</taxon>
        <taxon>Gammaproteobacteria</taxon>
        <taxon>Methylococcales</taxon>
        <taxon>Methylococcaceae</taxon>
        <taxon>Methylobacter</taxon>
    </lineage>
</organism>
<name>A0A8S0WB67_9GAMM</name>
<accession>A0A8S0WB67</accession>
<evidence type="ECO:0000313" key="3">
    <source>
        <dbReference type="Proteomes" id="UP000494216"/>
    </source>
</evidence>
<dbReference type="RefSeq" id="WP_246246998.1">
    <property type="nucleotide sequence ID" value="NZ_CADCXN010000071.1"/>
</dbReference>
<dbReference type="AlphaFoldDB" id="A0A8S0WB67"/>
<sequence>MQANLLKSFTFIEWSAAAVLALLALCYNEIAGVFSRHMIIHIALMTVAAPVLASLLRKLRHSFIHPASVATLCSVITLQAAVFFAWHSPPGVVLAMEGPAGALLMQATLLF</sequence>
<keyword evidence="1" id="KW-1133">Transmembrane helix</keyword>
<gene>
    <name evidence="2" type="ORF">METHB2_410005</name>
</gene>
<comment type="caution">
    <text evidence="2">The sequence shown here is derived from an EMBL/GenBank/DDBJ whole genome shotgun (WGS) entry which is preliminary data.</text>
</comment>
<feature type="transmembrane region" description="Helical" evidence="1">
    <location>
        <begin position="38"/>
        <end position="56"/>
    </location>
</feature>
<feature type="transmembrane region" description="Helical" evidence="1">
    <location>
        <begin position="63"/>
        <end position="86"/>
    </location>
</feature>
<keyword evidence="1" id="KW-0472">Membrane</keyword>
<keyword evidence="1" id="KW-0812">Transmembrane</keyword>